<proteinExistence type="predicted"/>
<accession>X0SM32</accession>
<feature type="non-terminal residue" evidence="1">
    <location>
        <position position="458"/>
    </location>
</feature>
<evidence type="ECO:0000313" key="1">
    <source>
        <dbReference type="EMBL" id="GAF76942.1"/>
    </source>
</evidence>
<reference evidence="1" key="1">
    <citation type="journal article" date="2014" name="Front. Microbiol.">
        <title>High frequency of phylogenetically diverse reductive dehalogenase-homologous genes in deep subseafloor sedimentary metagenomes.</title>
        <authorList>
            <person name="Kawai M."/>
            <person name="Futagami T."/>
            <person name="Toyoda A."/>
            <person name="Takaki Y."/>
            <person name="Nishi S."/>
            <person name="Hori S."/>
            <person name="Arai W."/>
            <person name="Tsubouchi T."/>
            <person name="Morono Y."/>
            <person name="Uchiyama I."/>
            <person name="Ito T."/>
            <person name="Fujiyama A."/>
            <person name="Inagaki F."/>
            <person name="Takami H."/>
        </authorList>
    </citation>
    <scope>NUCLEOTIDE SEQUENCE</scope>
    <source>
        <strain evidence="1">Expedition CK06-06</strain>
    </source>
</reference>
<dbReference type="AlphaFoldDB" id="X0SM32"/>
<name>X0SM32_9ZZZZ</name>
<gene>
    <name evidence="1" type="ORF">S01H1_08503</name>
</gene>
<feature type="non-terminal residue" evidence="1">
    <location>
        <position position="1"/>
    </location>
</feature>
<organism evidence="1">
    <name type="scientific">marine sediment metagenome</name>
    <dbReference type="NCBI Taxonomy" id="412755"/>
    <lineage>
        <taxon>unclassified sequences</taxon>
        <taxon>metagenomes</taxon>
        <taxon>ecological metagenomes</taxon>
    </lineage>
</organism>
<comment type="caution">
    <text evidence="1">The sequence shown here is derived from an EMBL/GenBank/DDBJ whole genome shotgun (WGS) entry which is preliminary data.</text>
</comment>
<sequence>KDGIEKLSIFQLKAGDDGDIDNTIFYKQDGVRESLLQAKDAGFKDSSIPNLNKLPKKIILAHNGELKSNFRNLFNDFIENEFTSSGIEFEHWDIYKLTELFSKYLLNEYLLVKPELLNLFKKSLVFLDVPEYDFRHFKLLVDKLLRSYSKYTPRNIRKLISTFCMIGAMVLHYAKEADNLHPAKDCLTYMLLKVWGWILEKNAINSKKIAISEFGKLHMIHFQMLELFFAKTISIAKEKDGLFSEKGGYFEKIGYPMRSFEYLTYLIYHYQTYFLITTDNEKRKEITNNFKELVKTIIHNNSGCSRPLLDNHSVPIVLTLIFLIMNDEKDFAAKYLSDILNNIALLKLIDGRFPELTNNLDNLIEYCATNKRSENYTDKSSYLINTLFEFSVILERKKIFDEFWKLLTKDLHLLVYFPPEDIIENEHILFQKELLEEGKTDVYSDRSTSNNKEEKLSS</sequence>
<protein>
    <submittedName>
        <fullName evidence="1">Uncharacterized protein</fullName>
    </submittedName>
</protein>
<dbReference type="EMBL" id="BARS01004358">
    <property type="protein sequence ID" value="GAF76942.1"/>
    <property type="molecule type" value="Genomic_DNA"/>
</dbReference>